<dbReference type="CDD" id="cd00761">
    <property type="entry name" value="Glyco_tranf_GTA_type"/>
    <property type="match status" value="1"/>
</dbReference>
<gene>
    <name evidence="2" type="ORF">SAMN05444001_105156</name>
</gene>
<reference evidence="2 3" key="1">
    <citation type="submission" date="2016-10" db="EMBL/GenBank/DDBJ databases">
        <authorList>
            <person name="Varghese N."/>
            <person name="Submissions S."/>
        </authorList>
    </citation>
    <scope>NUCLEOTIDE SEQUENCE [LARGE SCALE GENOMIC DNA]</scope>
    <source>
        <strain evidence="2 3">DSM 29073</strain>
    </source>
</reference>
<dbReference type="SUPFAM" id="SSF53448">
    <property type="entry name" value="Nucleotide-diphospho-sugar transferases"/>
    <property type="match status" value="1"/>
</dbReference>
<dbReference type="Pfam" id="PF00535">
    <property type="entry name" value="Glycos_transf_2"/>
    <property type="match status" value="1"/>
</dbReference>
<accession>A0A8G2BVH8</accession>
<comment type="caution">
    <text evidence="2">The sequence shown here is derived from an EMBL/GenBank/DDBJ whole genome shotgun (WGS) entry which is preliminary data.</text>
</comment>
<evidence type="ECO:0000313" key="2">
    <source>
        <dbReference type="EMBL" id="SEF72741.1"/>
    </source>
</evidence>
<dbReference type="InterPro" id="IPR029044">
    <property type="entry name" value="Nucleotide-diphossugar_trans"/>
</dbReference>
<organism evidence="2 3">
    <name type="scientific">Parabacteroides chinchillae</name>
    <dbReference type="NCBI Taxonomy" id="871327"/>
    <lineage>
        <taxon>Bacteria</taxon>
        <taxon>Pseudomonadati</taxon>
        <taxon>Bacteroidota</taxon>
        <taxon>Bacteroidia</taxon>
        <taxon>Bacteroidales</taxon>
        <taxon>Tannerellaceae</taxon>
        <taxon>Parabacteroides</taxon>
    </lineage>
</organism>
<evidence type="ECO:0000259" key="1">
    <source>
        <dbReference type="Pfam" id="PF00535"/>
    </source>
</evidence>
<proteinExistence type="predicted"/>
<dbReference type="EMBL" id="FNVS01000005">
    <property type="protein sequence ID" value="SEF72741.1"/>
    <property type="molecule type" value="Genomic_DNA"/>
</dbReference>
<dbReference type="Proteomes" id="UP000236725">
    <property type="component" value="Unassembled WGS sequence"/>
</dbReference>
<dbReference type="AlphaFoldDB" id="A0A8G2BVH8"/>
<name>A0A8G2BVH8_9BACT</name>
<feature type="domain" description="Glycosyltransferase 2-like" evidence="1">
    <location>
        <begin position="37"/>
        <end position="129"/>
    </location>
</feature>
<dbReference type="GO" id="GO:0016740">
    <property type="term" value="F:transferase activity"/>
    <property type="evidence" value="ECO:0007669"/>
    <property type="project" value="UniProtKB-KW"/>
</dbReference>
<sequence length="256" mass="29921">MKSIQPADIELSYIMPVFFNQKNTNVLTNLLEDYSKIAPAVLKRIQFVIVDDCSPIPVTVPSHININYQIYRIISDIRWNQGGARNLGVVKAISPKIILTDCDHFFPEKLLSQILDSKIPQHTLYKFKRVDANGNQQQSPCNIFYTSKMTFFSSLGYDEEFCGNYGYEDVMFRHFQHAMGNKIKYFTRFKKIISNTIDRENSYHSLVRDTTTNLALMEAKLPLLKNKNPFQAHSRLFLNFEYQKVAENWIQYKHEK</sequence>
<keyword evidence="2" id="KW-0808">Transferase</keyword>
<protein>
    <submittedName>
        <fullName evidence="2">Glycosyl transferase family 2</fullName>
    </submittedName>
</protein>
<dbReference type="InterPro" id="IPR001173">
    <property type="entry name" value="Glyco_trans_2-like"/>
</dbReference>
<evidence type="ECO:0000313" key="3">
    <source>
        <dbReference type="Proteomes" id="UP000236725"/>
    </source>
</evidence>
<dbReference type="RefSeq" id="WP_103982908.1">
    <property type="nucleotide sequence ID" value="NZ_FNVS01000005.1"/>
</dbReference>
<keyword evidence="3" id="KW-1185">Reference proteome</keyword>
<dbReference type="Gene3D" id="3.90.550.10">
    <property type="entry name" value="Spore Coat Polysaccharide Biosynthesis Protein SpsA, Chain A"/>
    <property type="match status" value="1"/>
</dbReference>